<gene>
    <name evidence="1" type="ORF">SAMN05421766_101651</name>
</gene>
<dbReference type="EMBL" id="FTOB01000001">
    <property type="protein sequence ID" value="SIS40999.1"/>
    <property type="molecule type" value="Genomic_DNA"/>
</dbReference>
<sequence length="111" mass="12920">MSSMERIHSSQYYTFFQSDKERCFYIDLGQKLVRLSFCQLLSLRQKVWGITIEHHFDEEVNPHGLEILTLCNREHLFVLNTLEILDLKALLSDVFFVLGIAAQTPSLTSKI</sequence>
<organism evidence="1 2">
    <name type="scientific">Zobellia uliginosa</name>
    <dbReference type="NCBI Taxonomy" id="143224"/>
    <lineage>
        <taxon>Bacteria</taxon>
        <taxon>Pseudomonadati</taxon>
        <taxon>Bacteroidota</taxon>
        <taxon>Flavobacteriia</taxon>
        <taxon>Flavobacteriales</taxon>
        <taxon>Flavobacteriaceae</taxon>
        <taxon>Zobellia</taxon>
    </lineage>
</organism>
<evidence type="ECO:0000313" key="1">
    <source>
        <dbReference type="EMBL" id="SIS40999.1"/>
    </source>
</evidence>
<name>A0ABY1KJ95_9FLAO</name>
<reference evidence="1 2" key="1">
    <citation type="submission" date="2017-01" db="EMBL/GenBank/DDBJ databases">
        <authorList>
            <person name="Varghese N."/>
            <person name="Submissions S."/>
        </authorList>
    </citation>
    <scope>NUCLEOTIDE SEQUENCE [LARGE SCALE GENOMIC DNA]</scope>
    <source>
        <strain evidence="1 2">DSM 2061</strain>
    </source>
</reference>
<keyword evidence="2" id="KW-1185">Reference proteome</keyword>
<comment type="caution">
    <text evidence="1">The sequence shown here is derived from an EMBL/GenBank/DDBJ whole genome shotgun (WGS) entry which is preliminary data.</text>
</comment>
<evidence type="ECO:0000313" key="2">
    <source>
        <dbReference type="Proteomes" id="UP000185728"/>
    </source>
</evidence>
<proteinExistence type="predicted"/>
<accession>A0ABY1KJ95</accession>
<protein>
    <submittedName>
        <fullName evidence="1">Uncharacterized protein</fullName>
    </submittedName>
</protein>
<dbReference type="Proteomes" id="UP000185728">
    <property type="component" value="Unassembled WGS sequence"/>
</dbReference>